<dbReference type="STRING" id="415015.SAMN05660462_01295"/>
<evidence type="ECO:0000256" key="3">
    <source>
        <dbReference type="SAM" id="SignalP"/>
    </source>
</evidence>
<dbReference type="OrthoDB" id="1703838at2"/>
<dbReference type="Pfam" id="PF13306">
    <property type="entry name" value="LRR_5"/>
    <property type="match status" value="2"/>
</dbReference>
<dbReference type="Pfam" id="PF19127">
    <property type="entry name" value="Choline_bind_3"/>
    <property type="match status" value="2"/>
</dbReference>
<dbReference type="Gene3D" id="2.60.40.10">
    <property type="entry name" value="Immunoglobulins"/>
    <property type="match status" value="1"/>
</dbReference>
<dbReference type="InterPro" id="IPR026906">
    <property type="entry name" value="LRR_5"/>
</dbReference>
<dbReference type="PANTHER" id="PTHR45661:SF3">
    <property type="entry name" value="IG-LIKE DOMAIN-CONTAINING PROTEIN"/>
    <property type="match status" value="1"/>
</dbReference>
<reference evidence="6 7" key="1">
    <citation type="submission" date="2016-10" db="EMBL/GenBank/DDBJ databases">
        <authorList>
            <person name="de Groot N.N."/>
        </authorList>
    </citation>
    <scope>NUCLEOTIDE SEQUENCE [LARGE SCALE GENOMIC DNA]</scope>
    <source>
        <strain evidence="6 7">DSM 21650</strain>
    </source>
</reference>
<dbReference type="PROSITE" id="PS50853">
    <property type="entry name" value="FN3"/>
    <property type="match status" value="1"/>
</dbReference>
<keyword evidence="7" id="KW-1185">Reference proteome</keyword>
<dbReference type="InterPro" id="IPR032675">
    <property type="entry name" value="LRR_dom_sf"/>
</dbReference>
<dbReference type="SUPFAM" id="SSF49265">
    <property type="entry name" value="Fibronectin type III"/>
    <property type="match status" value="1"/>
</dbReference>
<evidence type="ECO:0000256" key="2">
    <source>
        <dbReference type="SAM" id="MobiDB-lite"/>
    </source>
</evidence>
<dbReference type="Proteomes" id="UP000198625">
    <property type="component" value="Unassembled WGS sequence"/>
</dbReference>
<evidence type="ECO:0000313" key="6">
    <source>
        <dbReference type="EMBL" id="SDY94030.1"/>
    </source>
</evidence>
<feature type="region of interest" description="Disordered" evidence="2">
    <location>
        <begin position="1063"/>
        <end position="1115"/>
    </location>
</feature>
<dbReference type="RefSeq" id="WP_091728820.1">
    <property type="nucleotide sequence ID" value="NZ_FNQE01000012.1"/>
</dbReference>
<dbReference type="InterPro" id="IPR036116">
    <property type="entry name" value="FN3_sf"/>
</dbReference>
<gene>
    <name evidence="6" type="ORF">SAMN05660462_01295</name>
</gene>
<evidence type="ECO:0000313" key="7">
    <source>
        <dbReference type="Proteomes" id="UP000198625"/>
    </source>
</evidence>
<evidence type="ECO:0000256" key="1">
    <source>
        <dbReference type="ARBA" id="ARBA00022737"/>
    </source>
</evidence>
<dbReference type="PANTHER" id="PTHR45661">
    <property type="entry name" value="SURFACE ANTIGEN"/>
    <property type="match status" value="1"/>
</dbReference>
<feature type="chain" id="PRO_5011627576" evidence="3">
    <location>
        <begin position="29"/>
        <end position="1629"/>
    </location>
</feature>
<proteinExistence type="predicted"/>
<dbReference type="CDD" id="cd00063">
    <property type="entry name" value="FN3"/>
    <property type="match status" value="1"/>
</dbReference>
<dbReference type="SUPFAM" id="SSF52058">
    <property type="entry name" value="L domain-like"/>
    <property type="match status" value="1"/>
</dbReference>
<evidence type="ECO:0000259" key="5">
    <source>
        <dbReference type="PROSITE" id="PS51272"/>
    </source>
</evidence>
<accession>A0A1H3NZ31</accession>
<dbReference type="SMART" id="SM00060">
    <property type="entry name" value="FN3"/>
    <property type="match status" value="1"/>
</dbReference>
<feature type="domain" description="SLH" evidence="5">
    <location>
        <begin position="1378"/>
        <end position="1441"/>
    </location>
</feature>
<dbReference type="PROSITE" id="PS51272">
    <property type="entry name" value="SLH"/>
    <property type="match status" value="3"/>
</dbReference>
<dbReference type="Pfam" id="PF00395">
    <property type="entry name" value="SLH"/>
    <property type="match status" value="3"/>
</dbReference>
<sequence>MKQTWKRIGSLVLALCMVVSMLPGAVFAGGGDEFTIENLAYKVLTEDKEAKTGTVVLVGYAGSEPTGTLTVAEAVYNNGINYSITEIGEDAFNWCNELTAVVIGDNVENIGKGAFKYSDNIVNITLGNAVKTIGEGAFAANKNLTQIDTTNVVTISKSAFNSSALVGIDIGDFVKTIGENAFYSCMDLTEVNFSANSSLETIEDGVFSYCNSLEEISLPDSLKTLGRWVFGCYELESISIGKNVESIRTNAIYNVPVLKNLTVDSDNANYMTEDNILYNKGKTTLIRYAPGKSETTFEISNTVTKIEECAFYGAGNLIDVIVLDSIETIGDEAFLHSNFTSITFLGDTPPIVGNKIFSYCNNLMNIYVPSGSVDEYKSALGDYAEKVKAQATIDQTGWEALIANPNTEIKDGDIIILGEDVTGNLSRTTDLSNLTIEGNGHTINGRLWFGKEINLTLKDITVQGPDDSEAIRLSTGGKLKTIGKVEINGGNGIGYLGMSGVFSGIDLTITASDGTKITAGDASEDFNLSGSAVWVQSGNLTLDGGSPIFQGGKGYSSYGALVGRDDNLKDLIISSGSPKLIGGSFNDSGSNGAFVYGGIHISSAGSPEFIGADGKENSYRANGAWAHKLEITAGSPKFKGGSVSKEKSYAGHGISLYDSATISGNASPSFTGGNGVSLEYGGDGLNFTECLTISTSGDVEFIGGSNCQHGIGQNASISGTQTGINLKNLKGKIIADSTKGEYSAIGLYVGCTITYPDGLAEAKKYNGTGKMYVLDMGDMSTVYTATLNINLDDSPFTSQVGGYTLKLEGDESMAFAMNGSGATRTAEVPKGTWKVYENFDDIYTGVNITINDAPTSGTLDYYTVKYSATKEGTTSEGRIELSVTTLDGVELDNISYLIKGDKASFAATGMGAESYTYRWSGTHGTDTISSTGSIYTINPVQGKIDITCTITGTGTSSVPIPGDSGIITVTDITENSLTLNWANATRTVEGGLKYVVFQSKGANISTVSECTSHPELLLNGEPSDINTYAVSGLSPNTTYYFNVIVTDDKMGMAAYTMVSATTTSDGNEGNGGGGNGSGSGGPSGGSTTTPITITPGNKPNQPITASAPVTATAGTGGTANAAITDKIITDTIAKAQADAKSQGKTVNGTSVALNVTMPQGATALTVTLTPNSLNSLVSAGVISLEINGAPVSLGLDLTALKEIQKQSGGNITISIAPATELSKEAKALMGNRPVYNITISTVKDGKTTNVNSLGNGTATLLIHYTPGKNEAVGYLFGVYVDAKGKATQIDGSTYDTNVGAILLSTNHFSVYGVGYTAPSAKFTDISTHWNKEAIDYVVGRGLLSGTSETTFAPNTAMTRGMLVTALGRLAGVDTKLYTTNSFTDVKADSDFRPYIEWAYQKGIVHGIGKQQFAPDRAITREEIAVIFANYAKSTGYKLPVIREATTYSDASSIGSAYKTAVMAMQQAGIMMGGTDNKFNPKASATRAEVSSMLHRYIKLTIDPVTAQGWALNDVGQWLYYKEGKALTSTQTIDGMKYLFNTNGTLKTGWVKEVDNWRYYSGNKILTGWWDIGSDATKKTYYFETNGNMISGKWLQIDDKWYYLGVDGSLAKNTTIDGHEVDDNGVRKNK</sequence>
<dbReference type="EMBL" id="FNQE01000012">
    <property type="protein sequence ID" value="SDY94030.1"/>
    <property type="molecule type" value="Genomic_DNA"/>
</dbReference>
<evidence type="ECO:0000259" key="4">
    <source>
        <dbReference type="PROSITE" id="PS50853"/>
    </source>
</evidence>
<feature type="domain" description="SLH" evidence="5">
    <location>
        <begin position="1444"/>
        <end position="1507"/>
    </location>
</feature>
<feature type="compositionally biased region" description="Gly residues" evidence="2">
    <location>
        <begin position="1068"/>
        <end position="1084"/>
    </location>
</feature>
<feature type="compositionally biased region" description="Low complexity" evidence="2">
    <location>
        <begin position="1085"/>
        <end position="1115"/>
    </location>
</feature>
<dbReference type="InterPro" id="IPR013783">
    <property type="entry name" value="Ig-like_fold"/>
</dbReference>
<feature type="domain" description="Fibronectin type-III" evidence="4">
    <location>
        <begin position="963"/>
        <end position="1066"/>
    </location>
</feature>
<name>A0A1H3NZ31_9FIRM</name>
<dbReference type="Gene3D" id="3.80.10.10">
    <property type="entry name" value="Ribonuclease Inhibitor"/>
    <property type="match status" value="3"/>
</dbReference>
<dbReference type="InterPro" id="IPR053139">
    <property type="entry name" value="Surface_bspA-like"/>
</dbReference>
<dbReference type="Gene3D" id="2.10.270.10">
    <property type="entry name" value="Cholin Binding"/>
    <property type="match status" value="1"/>
</dbReference>
<keyword evidence="1" id="KW-0677">Repeat</keyword>
<dbReference type="InterPro" id="IPR003961">
    <property type="entry name" value="FN3_dom"/>
</dbReference>
<dbReference type="InterPro" id="IPR018337">
    <property type="entry name" value="Cell_wall/Cho-bd_repeat"/>
</dbReference>
<keyword evidence="3" id="KW-0732">Signal</keyword>
<dbReference type="InterPro" id="IPR001119">
    <property type="entry name" value="SLH_dom"/>
</dbReference>
<dbReference type="SUPFAM" id="SSF69360">
    <property type="entry name" value="Cell wall binding repeat"/>
    <property type="match status" value="1"/>
</dbReference>
<feature type="domain" description="SLH" evidence="5">
    <location>
        <begin position="1317"/>
        <end position="1377"/>
    </location>
</feature>
<feature type="signal peptide" evidence="3">
    <location>
        <begin position="1"/>
        <end position="28"/>
    </location>
</feature>
<organism evidence="6 7">
    <name type="scientific">Proteiniborus ethanoligenes</name>
    <dbReference type="NCBI Taxonomy" id="415015"/>
    <lineage>
        <taxon>Bacteria</taxon>
        <taxon>Bacillati</taxon>
        <taxon>Bacillota</taxon>
        <taxon>Clostridia</taxon>
        <taxon>Eubacteriales</taxon>
        <taxon>Proteiniborus</taxon>
    </lineage>
</organism>
<protein>
    <submittedName>
        <fullName evidence="6">S-layer homology domain-containing protein</fullName>
    </submittedName>
</protein>